<accession>A0A1K1QSR3</accession>
<name>A0A1K1QSR3_9FLAO</name>
<dbReference type="RefSeq" id="WP_072318025.1">
    <property type="nucleotide sequence ID" value="NZ_JAPPSR010000004.1"/>
</dbReference>
<dbReference type="Proteomes" id="UP000182248">
    <property type="component" value="Unassembled WGS sequence"/>
</dbReference>
<dbReference type="InterPro" id="IPR023393">
    <property type="entry name" value="START-like_dom_sf"/>
</dbReference>
<protein>
    <recommendedName>
        <fullName evidence="3">START domain-containing protein</fullName>
    </recommendedName>
</protein>
<dbReference type="STRING" id="1150368.SAMN02927921_02820"/>
<evidence type="ECO:0000313" key="1">
    <source>
        <dbReference type="EMBL" id="SFW62813.1"/>
    </source>
</evidence>
<gene>
    <name evidence="1" type="ORF">SAMN02927921_02820</name>
</gene>
<keyword evidence="2" id="KW-1185">Reference proteome</keyword>
<reference evidence="1 2" key="1">
    <citation type="submission" date="2016-11" db="EMBL/GenBank/DDBJ databases">
        <authorList>
            <person name="Jaros S."/>
            <person name="Januszkiewicz K."/>
            <person name="Wedrychowicz H."/>
        </authorList>
    </citation>
    <scope>NUCLEOTIDE SEQUENCE [LARGE SCALE GENOMIC DNA]</scope>
    <source>
        <strain evidence="1 2">CGMCC 1.12145</strain>
    </source>
</reference>
<evidence type="ECO:0008006" key="3">
    <source>
        <dbReference type="Google" id="ProtNLM"/>
    </source>
</evidence>
<sequence length="201" mass="23456">MNVLIINSLLCILALYNTSDIHQDEWKTVREENGVKISYRWVTSPKGKKAREMKAEFILNTDIPTVIAQFRNARNLIQWSVAAETCEIYPEADNTWETYICFDFPWPLRSRDLITQNELRVSGDTTVILMNSIPQSRPKVTGNKRISSYQAIWRFTPVSKKRIRVVHMVVTYDPPEFPRVLADPIIQNKFITSVERLRQQI</sequence>
<evidence type="ECO:0000313" key="2">
    <source>
        <dbReference type="Proteomes" id="UP000182248"/>
    </source>
</evidence>
<dbReference type="AlphaFoldDB" id="A0A1K1QSR3"/>
<organism evidence="1 2">
    <name type="scientific">Sinomicrobium oceani</name>
    <dbReference type="NCBI Taxonomy" id="1150368"/>
    <lineage>
        <taxon>Bacteria</taxon>
        <taxon>Pseudomonadati</taxon>
        <taxon>Bacteroidota</taxon>
        <taxon>Flavobacteriia</taxon>
        <taxon>Flavobacteriales</taxon>
        <taxon>Flavobacteriaceae</taxon>
        <taxon>Sinomicrobium</taxon>
    </lineage>
</organism>
<proteinExistence type="predicted"/>
<dbReference type="Gene3D" id="3.30.530.20">
    <property type="match status" value="1"/>
</dbReference>
<dbReference type="SUPFAM" id="SSF55961">
    <property type="entry name" value="Bet v1-like"/>
    <property type="match status" value="1"/>
</dbReference>
<dbReference type="EMBL" id="FPJE01000015">
    <property type="protein sequence ID" value="SFW62813.1"/>
    <property type="molecule type" value="Genomic_DNA"/>
</dbReference>